<accession>J3MJ09</accession>
<dbReference type="Gramene" id="OB07G13910.1">
    <property type="protein sequence ID" value="OB07G13910.1"/>
    <property type="gene ID" value="OB07G13910"/>
</dbReference>
<evidence type="ECO:0000313" key="1">
    <source>
        <dbReference type="EnsemblPlants" id="OB07G13910.1"/>
    </source>
</evidence>
<name>J3MJ09_ORYBR</name>
<dbReference type="Proteomes" id="UP000006038">
    <property type="component" value="Chromosome 7"/>
</dbReference>
<protein>
    <submittedName>
        <fullName evidence="1">Uncharacterized protein</fullName>
    </submittedName>
</protein>
<organism evidence="1">
    <name type="scientific">Oryza brachyantha</name>
    <name type="common">malo sina</name>
    <dbReference type="NCBI Taxonomy" id="4533"/>
    <lineage>
        <taxon>Eukaryota</taxon>
        <taxon>Viridiplantae</taxon>
        <taxon>Streptophyta</taxon>
        <taxon>Embryophyta</taxon>
        <taxon>Tracheophyta</taxon>
        <taxon>Spermatophyta</taxon>
        <taxon>Magnoliopsida</taxon>
        <taxon>Liliopsida</taxon>
        <taxon>Poales</taxon>
        <taxon>Poaceae</taxon>
        <taxon>BOP clade</taxon>
        <taxon>Oryzoideae</taxon>
        <taxon>Oryzeae</taxon>
        <taxon>Oryzinae</taxon>
        <taxon>Oryza</taxon>
    </lineage>
</organism>
<keyword evidence="2" id="KW-1185">Reference proteome</keyword>
<dbReference type="EnsemblPlants" id="OB07G13910.1">
    <property type="protein sequence ID" value="OB07G13910.1"/>
    <property type="gene ID" value="OB07G13910"/>
</dbReference>
<reference evidence="1" key="2">
    <citation type="submission" date="2013-04" db="UniProtKB">
        <authorList>
            <consortium name="EnsemblPlants"/>
        </authorList>
    </citation>
    <scope>IDENTIFICATION</scope>
</reference>
<reference evidence="1" key="1">
    <citation type="journal article" date="2013" name="Nat. Commun.">
        <title>Whole-genome sequencing of Oryza brachyantha reveals mechanisms underlying Oryza genome evolution.</title>
        <authorList>
            <person name="Chen J."/>
            <person name="Huang Q."/>
            <person name="Gao D."/>
            <person name="Wang J."/>
            <person name="Lang Y."/>
            <person name="Liu T."/>
            <person name="Li B."/>
            <person name="Bai Z."/>
            <person name="Luis Goicoechea J."/>
            <person name="Liang C."/>
            <person name="Chen C."/>
            <person name="Zhang W."/>
            <person name="Sun S."/>
            <person name="Liao Y."/>
            <person name="Zhang X."/>
            <person name="Yang L."/>
            <person name="Song C."/>
            <person name="Wang M."/>
            <person name="Shi J."/>
            <person name="Liu G."/>
            <person name="Liu J."/>
            <person name="Zhou H."/>
            <person name="Zhou W."/>
            <person name="Yu Q."/>
            <person name="An N."/>
            <person name="Chen Y."/>
            <person name="Cai Q."/>
            <person name="Wang B."/>
            <person name="Liu B."/>
            <person name="Min J."/>
            <person name="Huang Y."/>
            <person name="Wu H."/>
            <person name="Li Z."/>
            <person name="Zhang Y."/>
            <person name="Yin Y."/>
            <person name="Song W."/>
            <person name="Jiang J."/>
            <person name="Jackson S.A."/>
            <person name="Wing R.A."/>
            <person name="Wang J."/>
            <person name="Chen M."/>
        </authorList>
    </citation>
    <scope>NUCLEOTIDE SEQUENCE [LARGE SCALE GENOMIC DNA]</scope>
    <source>
        <strain evidence="1">cv. IRGC 101232</strain>
    </source>
</reference>
<dbReference type="HOGENOM" id="CLU_3093639_0_0_1"/>
<sequence>FHYNYIRDMLSLRSLSPMKFGELSMRSRLWTSLQRLTESSNYTLTAKYTHNV</sequence>
<evidence type="ECO:0000313" key="2">
    <source>
        <dbReference type="Proteomes" id="UP000006038"/>
    </source>
</evidence>
<proteinExistence type="predicted"/>
<dbReference type="AlphaFoldDB" id="J3MJ09"/>